<comment type="caution">
    <text evidence="3">The sequence shown here is derived from an EMBL/GenBank/DDBJ whole genome shotgun (WGS) entry which is preliminary data.</text>
</comment>
<proteinExistence type="predicted"/>
<dbReference type="AlphaFoldDB" id="A0A8X8ACL1"/>
<feature type="region of interest" description="Disordered" evidence="1">
    <location>
        <begin position="85"/>
        <end position="114"/>
    </location>
</feature>
<evidence type="ECO:0000256" key="2">
    <source>
        <dbReference type="SAM" id="Phobius"/>
    </source>
</evidence>
<protein>
    <submittedName>
        <fullName evidence="3">Uncharacterized protein</fullName>
    </submittedName>
</protein>
<keyword evidence="2" id="KW-0472">Membrane</keyword>
<dbReference type="EMBL" id="JAAWWB010000007">
    <property type="protein sequence ID" value="KAG6778585.1"/>
    <property type="molecule type" value="Genomic_DNA"/>
</dbReference>
<feature type="transmembrane region" description="Helical" evidence="2">
    <location>
        <begin position="233"/>
        <end position="254"/>
    </location>
</feature>
<keyword evidence="4" id="KW-1185">Reference proteome</keyword>
<feature type="compositionally biased region" description="Basic and acidic residues" evidence="1">
    <location>
        <begin position="85"/>
        <end position="110"/>
    </location>
</feature>
<sequence>MFLRQDPIQLDFACKTLVTVFMCSQLAYEGKDQKCNRFRISAMNSILSRTFARVALQKACSRSDAERWKETPLIGVIEKKSVSLGEDLKQQDSQRRPLEDGGDKDPEVQKKGSQLSDRISYLSCRCHMPCGANTSDPQMYYAYEQLGYRELLSYAMFSDRPVTPHYTPAFDRRTSVLQPPLKNMMCSSSLLPEHIIIHLNGAQFAFFLPTGTPSNIVGFTIEIKDMIKTGVPLEIAGIAALSFLLSTLGAYVFGTNGEVR</sequence>
<name>A0A8X8ACL1_POPTO</name>
<keyword evidence="2" id="KW-1133">Transmembrane helix</keyword>
<evidence type="ECO:0000256" key="1">
    <source>
        <dbReference type="SAM" id="MobiDB-lite"/>
    </source>
</evidence>
<keyword evidence="2" id="KW-0812">Transmembrane</keyword>
<reference evidence="3" key="1">
    <citation type="journal article" date="2020" name="bioRxiv">
        <title>Hybrid origin of Populus tomentosa Carr. identified through genome sequencing and phylogenomic analysis.</title>
        <authorList>
            <person name="An X."/>
            <person name="Gao K."/>
            <person name="Chen Z."/>
            <person name="Li J."/>
            <person name="Yang X."/>
            <person name="Yang X."/>
            <person name="Zhou J."/>
            <person name="Guo T."/>
            <person name="Zhao T."/>
            <person name="Huang S."/>
            <person name="Miao D."/>
            <person name="Khan W.U."/>
            <person name="Rao P."/>
            <person name="Ye M."/>
            <person name="Lei B."/>
            <person name="Liao W."/>
            <person name="Wang J."/>
            <person name="Ji L."/>
            <person name="Li Y."/>
            <person name="Guo B."/>
            <person name="Mustafa N.S."/>
            <person name="Li S."/>
            <person name="Yun Q."/>
            <person name="Keller S.R."/>
            <person name="Mao J."/>
            <person name="Zhang R."/>
            <person name="Strauss S.H."/>
        </authorList>
    </citation>
    <scope>NUCLEOTIDE SEQUENCE</scope>
    <source>
        <strain evidence="3">GM15</strain>
        <tissue evidence="3">Leaf</tissue>
    </source>
</reference>
<dbReference type="Proteomes" id="UP000886885">
    <property type="component" value="Chromosome 4A"/>
</dbReference>
<accession>A0A8X8ACL1</accession>
<organism evidence="3 4">
    <name type="scientific">Populus tomentosa</name>
    <name type="common">Chinese white poplar</name>
    <dbReference type="NCBI Taxonomy" id="118781"/>
    <lineage>
        <taxon>Eukaryota</taxon>
        <taxon>Viridiplantae</taxon>
        <taxon>Streptophyta</taxon>
        <taxon>Embryophyta</taxon>
        <taxon>Tracheophyta</taxon>
        <taxon>Spermatophyta</taxon>
        <taxon>Magnoliopsida</taxon>
        <taxon>eudicotyledons</taxon>
        <taxon>Gunneridae</taxon>
        <taxon>Pentapetalae</taxon>
        <taxon>rosids</taxon>
        <taxon>fabids</taxon>
        <taxon>Malpighiales</taxon>
        <taxon>Salicaceae</taxon>
        <taxon>Saliceae</taxon>
        <taxon>Populus</taxon>
    </lineage>
</organism>
<evidence type="ECO:0000313" key="3">
    <source>
        <dbReference type="EMBL" id="KAG6778585.1"/>
    </source>
</evidence>
<dbReference type="OrthoDB" id="6493944at2759"/>
<evidence type="ECO:0000313" key="4">
    <source>
        <dbReference type="Proteomes" id="UP000886885"/>
    </source>
</evidence>
<gene>
    <name evidence="3" type="ORF">POTOM_014923</name>
</gene>